<proteinExistence type="predicted"/>
<comment type="caution">
    <text evidence="2">The sequence shown here is derived from an EMBL/GenBank/DDBJ whole genome shotgun (WGS) entry which is preliminary data.</text>
</comment>
<evidence type="ECO:0000313" key="2">
    <source>
        <dbReference type="EMBL" id="KAA1182108.1"/>
    </source>
</evidence>
<dbReference type="AlphaFoldDB" id="A0A5B0W693"/>
<name>A0A5B0W693_RHITR</name>
<gene>
    <name evidence="2" type="ORF">FP026_08455</name>
</gene>
<evidence type="ECO:0000256" key="1">
    <source>
        <dbReference type="SAM" id="MobiDB-lite"/>
    </source>
</evidence>
<reference evidence="2 3" key="1">
    <citation type="submission" date="2019-07" db="EMBL/GenBank/DDBJ databases">
        <title>The Draft Genome Sequence of Rhizobium tropici SARCC-755 Associated with Superior Nodulation on Pigeonpea (Cajanus cajan (L.) Millsp.).</title>
        <authorList>
            <person name="Bopape F.L."/>
            <person name="Hassen A.I."/>
            <person name="Swanevelder Z.H."/>
            <person name="Gwata E.T."/>
        </authorList>
    </citation>
    <scope>NUCLEOTIDE SEQUENCE [LARGE SCALE GENOMIC DNA]</scope>
    <source>
        <strain evidence="2 3">SARCC-755</strain>
    </source>
</reference>
<protein>
    <submittedName>
        <fullName evidence="2">Uncharacterized protein</fullName>
    </submittedName>
</protein>
<feature type="region of interest" description="Disordered" evidence="1">
    <location>
        <begin position="1"/>
        <end position="59"/>
    </location>
</feature>
<dbReference type="EMBL" id="VNIP01000006">
    <property type="protein sequence ID" value="KAA1182108.1"/>
    <property type="molecule type" value="Genomic_DNA"/>
</dbReference>
<organism evidence="2 3">
    <name type="scientific">Rhizobium tropici</name>
    <dbReference type="NCBI Taxonomy" id="398"/>
    <lineage>
        <taxon>Bacteria</taxon>
        <taxon>Pseudomonadati</taxon>
        <taxon>Pseudomonadota</taxon>
        <taxon>Alphaproteobacteria</taxon>
        <taxon>Hyphomicrobiales</taxon>
        <taxon>Rhizobiaceae</taxon>
        <taxon>Rhizobium/Agrobacterium group</taxon>
        <taxon>Rhizobium</taxon>
    </lineage>
</organism>
<dbReference type="Proteomes" id="UP000323608">
    <property type="component" value="Unassembled WGS sequence"/>
</dbReference>
<dbReference type="RefSeq" id="WP_149634191.1">
    <property type="nucleotide sequence ID" value="NZ_VNIP01000006.1"/>
</dbReference>
<evidence type="ECO:0000313" key="3">
    <source>
        <dbReference type="Proteomes" id="UP000323608"/>
    </source>
</evidence>
<sequence length="115" mass="12641">MKIQNSTIETEKSGSDGNRSGPRFNHPEKERNMNSSEHSTGADGKPAGMQNTARDKSDPAEDLFTARAFVLTVWLAMKSQDFEENGGADALFLAGTLYEAFERISRAQRTLEALS</sequence>
<accession>A0A5B0W693</accession>